<feature type="domain" description="ABC transmembrane type-1" evidence="9">
    <location>
        <begin position="24"/>
        <end position="188"/>
    </location>
</feature>
<organism evidence="10 11">
    <name type="scientific">Pseudoalteromonas holothuriae</name>
    <dbReference type="NCBI Taxonomy" id="2963714"/>
    <lineage>
        <taxon>Bacteria</taxon>
        <taxon>Pseudomonadati</taxon>
        <taxon>Pseudomonadota</taxon>
        <taxon>Gammaproteobacteria</taxon>
        <taxon>Alteromonadales</taxon>
        <taxon>Pseudoalteromonadaceae</taxon>
        <taxon>Pseudoalteromonas</taxon>
    </lineage>
</organism>
<protein>
    <submittedName>
        <fullName evidence="10">ABC transporter ATP-binding/permease protein YojI</fullName>
    </submittedName>
</protein>
<keyword evidence="4 10" id="KW-0067">ATP-binding</keyword>
<dbReference type="SUPFAM" id="SSF52540">
    <property type="entry name" value="P-loop containing nucleoside triphosphate hydrolases"/>
    <property type="match status" value="1"/>
</dbReference>
<dbReference type="GO" id="GO:0015833">
    <property type="term" value="P:peptide transport"/>
    <property type="evidence" value="ECO:0007669"/>
    <property type="project" value="InterPro"/>
</dbReference>
<dbReference type="NCBIfam" id="TIGR01194">
    <property type="entry name" value="cyc_pep_trnsptr"/>
    <property type="match status" value="1"/>
</dbReference>
<dbReference type="GO" id="GO:0005524">
    <property type="term" value="F:ATP binding"/>
    <property type="evidence" value="ECO:0007669"/>
    <property type="project" value="UniProtKB-KW"/>
</dbReference>
<feature type="transmembrane region" description="Helical" evidence="7">
    <location>
        <begin position="291"/>
        <end position="311"/>
    </location>
</feature>
<dbReference type="InterPro" id="IPR003593">
    <property type="entry name" value="AAA+_ATPase"/>
</dbReference>
<dbReference type="PROSITE" id="PS50893">
    <property type="entry name" value="ABC_TRANSPORTER_2"/>
    <property type="match status" value="1"/>
</dbReference>
<evidence type="ECO:0000313" key="11">
    <source>
        <dbReference type="Proteomes" id="UP001152467"/>
    </source>
</evidence>
<dbReference type="InterPro" id="IPR003439">
    <property type="entry name" value="ABC_transporter-like_ATP-bd"/>
</dbReference>
<dbReference type="GO" id="GO:0140359">
    <property type="term" value="F:ABC-type transporter activity"/>
    <property type="evidence" value="ECO:0007669"/>
    <property type="project" value="InterPro"/>
</dbReference>
<dbReference type="GO" id="GO:0016887">
    <property type="term" value="F:ATP hydrolysis activity"/>
    <property type="evidence" value="ECO:0007669"/>
    <property type="project" value="InterPro"/>
</dbReference>
<feature type="transmembrane region" description="Helical" evidence="7">
    <location>
        <begin position="167"/>
        <end position="189"/>
    </location>
</feature>
<comment type="subcellular location">
    <subcellularLocation>
        <location evidence="1">Cell membrane</location>
        <topology evidence="1">Multi-pass membrane protein</topology>
    </subcellularLocation>
</comment>
<dbReference type="InterPro" id="IPR005898">
    <property type="entry name" value="Cyc_pep_transpt_SyrD/YojI"/>
</dbReference>
<evidence type="ECO:0000256" key="4">
    <source>
        <dbReference type="ARBA" id="ARBA00022840"/>
    </source>
</evidence>
<proteinExistence type="predicted"/>
<dbReference type="PANTHER" id="PTHR24221">
    <property type="entry name" value="ATP-BINDING CASSETTE SUB-FAMILY B"/>
    <property type="match status" value="1"/>
</dbReference>
<dbReference type="AlphaFoldDB" id="A0A9W4R582"/>
<keyword evidence="3" id="KW-0547">Nucleotide-binding</keyword>
<dbReference type="InterPro" id="IPR027417">
    <property type="entry name" value="P-loop_NTPase"/>
</dbReference>
<keyword evidence="11" id="KW-1185">Reference proteome</keyword>
<dbReference type="Pfam" id="PF00005">
    <property type="entry name" value="ABC_tran"/>
    <property type="match status" value="1"/>
</dbReference>
<dbReference type="Proteomes" id="UP001152467">
    <property type="component" value="Unassembled WGS sequence"/>
</dbReference>
<dbReference type="InterPro" id="IPR011527">
    <property type="entry name" value="ABC1_TM_dom"/>
</dbReference>
<keyword evidence="6 7" id="KW-0472">Membrane</keyword>
<sequence length="569" mass="63912">MSSNDLNNKKVSITSLLFSYSPKLLIIAVTIGALSGFFYSLIIPIIVNSIQVKASDEVEVNASYFQSYDFINGNEGWVFFLTVIIILFTKAASVILVNNIAKSATAELKLNIVKRINSMKLDDMEKVGFSRLLNLLTEDVLSVANAAVGIPVIVVSIVTIIGMFSYLFILNSIVFAIVIVSVIFGIILYQTPVRLVRSSYVKSREFSDVIQEGLRGLIFGAFELKLDRNKSKNYIKEEIEIPLLKSTKLEKMADGVLHLSATASDLLSFFIIGFLVFVLPSYIPFPKEESAGIIMALLYIAGPIATILGMFRELEIGNIALKRIHALECFDGELYCNDSQPLPEWNTYNVKGVSYKYSSKKFDNSFSLKPVSLSFSRSQINFIVGGNGSGKSTLSKLISLHYQCNEGEILFDNMIVDESNIALARERISVIYSDYYLFSKLYKKQNLSDIEKVNFYLESLGLSGKTDFVNGYFTTTKLSDGQRRRLALLVALIEDKDIYIFDEWAADQDPEFKKIFYHQILPTMKKDNKLVIVVSHDDRYFKCADRLIFMDGGELVGIESKEKESATMI</sequence>
<name>A0A9W4R582_9GAMM</name>
<dbReference type="GO" id="GO:1904680">
    <property type="term" value="F:peptide transmembrane transporter activity"/>
    <property type="evidence" value="ECO:0007669"/>
    <property type="project" value="InterPro"/>
</dbReference>
<dbReference type="Gene3D" id="1.20.1560.10">
    <property type="entry name" value="ABC transporter type 1, transmembrane domain"/>
    <property type="match status" value="1"/>
</dbReference>
<dbReference type="GO" id="GO:0034040">
    <property type="term" value="F:ATPase-coupled lipid transmembrane transporter activity"/>
    <property type="evidence" value="ECO:0007669"/>
    <property type="project" value="TreeGrafter"/>
</dbReference>
<gene>
    <name evidence="10" type="primary">yojI_6</name>
    <name evidence="10" type="ORF">PSECIP111854_04126</name>
</gene>
<dbReference type="PROSITE" id="PS50929">
    <property type="entry name" value="ABC_TM1F"/>
    <property type="match status" value="1"/>
</dbReference>
<comment type="caution">
    <text evidence="10">The sequence shown here is derived from an EMBL/GenBank/DDBJ whole genome shotgun (WGS) entry which is preliminary data.</text>
</comment>
<feature type="transmembrane region" description="Helical" evidence="7">
    <location>
        <begin position="24"/>
        <end position="47"/>
    </location>
</feature>
<feature type="transmembrane region" description="Helical" evidence="7">
    <location>
        <begin position="77"/>
        <end position="101"/>
    </location>
</feature>
<dbReference type="Gene3D" id="3.40.50.300">
    <property type="entry name" value="P-loop containing nucleotide triphosphate hydrolases"/>
    <property type="match status" value="1"/>
</dbReference>
<feature type="transmembrane region" description="Helical" evidence="7">
    <location>
        <begin position="255"/>
        <end position="279"/>
    </location>
</feature>
<evidence type="ECO:0000256" key="5">
    <source>
        <dbReference type="ARBA" id="ARBA00022989"/>
    </source>
</evidence>
<feature type="domain" description="ABC transporter" evidence="8">
    <location>
        <begin position="348"/>
        <end position="569"/>
    </location>
</feature>
<dbReference type="SUPFAM" id="SSF90123">
    <property type="entry name" value="ABC transporter transmembrane region"/>
    <property type="match status" value="1"/>
</dbReference>
<keyword evidence="5 7" id="KW-1133">Transmembrane helix</keyword>
<evidence type="ECO:0000256" key="7">
    <source>
        <dbReference type="SAM" id="Phobius"/>
    </source>
</evidence>
<dbReference type="InterPro" id="IPR036640">
    <property type="entry name" value="ABC1_TM_sf"/>
</dbReference>
<evidence type="ECO:0000259" key="8">
    <source>
        <dbReference type="PROSITE" id="PS50893"/>
    </source>
</evidence>
<reference evidence="10" key="1">
    <citation type="submission" date="2022-07" db="EMBL/GenBank/DDBJ databases">
        <authorList>
            <person name="Criscuolo A."/>
        </authorList>
    </citation>
    <scope>NUCLEOTIDE SEQUENCE</scope>
    <source>
        <strain evidence="10">CIP111854</strain>
    </source>
</reference>
<accession>A0A9W4R582</accession>
<evidence type="ECO:0000259" key="9">
    <source>
        <dbReference type="PROSITE" id="PS50929"/>
    </source>
</evidence>
<dbReference type="RefSeq" id="WP_261627217.1">
    <property type="nucleotide sequence ID" value="NZ_CAMAPC010000040.1"/>
</dbReference>
<evidence type="ECO:0000256" key="6">
    <source>
        <dbReference type="ARBA" id="ARBA00023136"/>
    </source>
</evidence>
<dbReference type="GO" id="GO:0005886">
    <property type="term" value="C:plasma membrane"/>
    <property type="evidence" value="ECO:0007669"/>
    <property type="project" value="UniProtKB-SubCell"/>
</dbReference>
<evidence type="ECO:0000256" key="3">
    <source>
        <dbReference type="ARBA" id="ARBA00022741"/>
    </source>
</evidence>
<evidence type="ECO:0000313" key="10">
    <source>
        <dbReference type="EMBL" id="CAH9067518.1"/>
    </source>
</evidence>
<dbReference type="InterPro" id="IPR039421">
    <property type="entry name" value="Type_1_exporter"/>
</dbReference>
<dbReference type="EMBL" id="CAMAPC010000040">
    <property type="protein sequence ID" value="CAH9067518.1"/>
    <property type="molecule type" value="Genomic_DNA"/>
</dbReference>
<dbReference type="SMART" id="SM00382">
    <property type="entry name" value="AAA"/>
    <property type="match status" value="1"/>
</dbReference>
<evidence type="ECO:0000256" key="2">
    <source>
        <dbReference type="ARBA" id="ARBA00022692"/>
    </source>
</evidence>
<keyword evidence="2 7" id="KW-0812">Transmembrane</keyword>
<feature type="transmembrane region" description="Helical" evidence="7">
    <location>
        <begin position="140"/>
        <end position="161"/>
    </location>
</feature>
<dbReference type="PANTHER" id="PTHR24221:SF654">
    <property type="entry name" value="ATP-BINDING CASSETTE SUB-FAMILY B MEMBER 6"/>
    <property type="match status" value="1"/>
</dbReference>
<evidence type="ECO:0000256" key="1">
    <source>
        <dbReference type="ARBA" id="ARBA00004651"/>
    </source>
</evidence>